<dbReference type="OrthoDB" id="211402at2"/>
<feature type="compositionally biased region" description="Low complexity" evidence="1">
    <location>
        <begin position="195"/>
        <end position="208"/>
    </location>
</feature>
<accession>A0A517PHL2</accession>
<evidence type="ECO:0000256" key="1">
    <source>
        <dbReference type="SAM" id="MobiDB-lite"/>
    </source>
</evidence>
<keyword evidence="4" id="KW-1185">Reference proteome</keyword>
<dbReference type="EMBL" id="CP036266">
    <property type="protein sequence ID" value="QDT18864.1"/>
    <property type="molecule type" value="Genomic_DNA"/>
</dbReference>
<evidence type="ECO:0000313" key="4">
    <source>
        <dbReference type="Proteomes" id="UP000320421"/>
    </source>
</evidence>
<keyword evidence="2" id="KW-0812">Transmembrane</keyword>
<feature type="compositionally biased region" description="Polar residues" evidence="1">
    <location>
        <begin position="178"/>
        <end position="188"/>
    </location>
</feature>
<evidence type="ECO:0000256" key="2">
    <source>
        <dbReference type="SAM" id="Phobius"/>
    </source>
</evidence>
<sequence length="301" mass="33355">MRSKTNDFFSTILVLIPLVAVPMLAIFGIPEIAPVKKSALNENDLFNQEDSTQSPFEEISFDSSSHEIDLGGEGSLNGAAGNGQSAQNPFGNTASQSPRRSRRDDEWLPPAGALDGWELEPSAQKREPGQEMAGLNPPAEFPGEAQMQDNREPNPIQQAGFDGQSEFAPGVENALGQELQQFESQANTVDPFDTPQQPSAIQQAAAQEPVREVDPQFRQRAELMLRRDPATWSAAVQKLNELGIRDYRLEPGVRPDEFLFSCSYSPPQNPRISRRFEAEALDPLKAVIKVLQQVDEWNRQQ</sequence>
<evidence type="ECO:0000313" key="3">
    <source>
        <dbReference type="EMBL" id="QDT18864.1"/>
    </source>
</evidence>
<name>A0A517PHL2_9PLAN</name>
<protein>
    <submittedName>
        <fullName evidence="3">Uncharacterized protein</fullName>
    </submittedName>
</protein>
<feature type="region of interest" description="Disordered" evidence="1">
    <location>
        <begin position="47"/>
        <end position="212"/>
    </location>
</feature>
<keyword evidence="2" id="KW-0472">Membrane</keyword>
<dbReference type="RefSeq" id="WP_145180713.1">
    <property type="nucleotide sequence ID" value="NZ_CP036266.1"/>
</dbReference>
<feature type="transmembrane region" description="Helical" evidence="2">
    <location>
        <begin position="12"/>
        <end position="29"/>
    </location>
</feature>
<gene>
    <name evidence="3" type="ORF">HG66A1_06270</name>
</gene>
<feature type="compositionally biased region" description="Polar residues" evidence="1">
    <location>
        <begin position="82"/>
        <end position="98"/>
    </location>
</feature>
<dbReference type="AlphaFoldDB" id="A0A517PHL2"/>
<keyword evidence="2" id="KW-1133">Transmembrane helix</keyword>
<proteinExistence type="predicted"/>
<reference evidence="3 4" key="1">
    <citation type="submission" date="2019-02" db="EMBL/GenBank/DDBJ databases">
        <title>Deep-cultivation of Planctomycetes and their phenomic and genomic characterization uncovers novel biology.</title>
        <authorList>
            <person name="Wiegand S."/>
            <person name="Jogler M."/>
            <person name="Boedeker C."/>
            <person name="Pinto D."/>
            <person name="Vollmers J."/>
            <person name="Rivas-Marin E."/>
            <person name="Kohn T."/>
            <person name="Peeters S.H."/>
            <person name="Heuer A."/>
            <person name="Rast P."/>
            <person name="Oberbeckmann S."/>
            <person name="Bunk B."/>
            <person name="Jeske O."/>
            <person name="Meyerdierks A."/>
            <person name="Storesund J.E."/>
            <person name="Kallscheuer N."/>
            <person name="Luecker S."/>
            <person name="Lage O.M."/>
            <person name="Pohl T."/>
            <person name="Merkel B.J."/>
            <person name="Hornburger P."/>
            <person name="Mueller R.-W."/>
            <person name="Bruemmer F."/>
            <person name="Labrenz M."/>
            <person name="Spormann A.M."/>
            <person name="Op den Camp H."/>
            <person name="Overmann J."/>
            <person name="Amann R."/>
            <person name="Jetten M.S.M."/>
            <person name="Mascher T."/>
            <person name="Medema M.H."/>
            <person name="Devos D.P."/>
            <person name="Kaster A.-K."/>
            <person name="Ovreas L."/>
            <person name="Rohde M."/>
            <person name="Galperin M.Y."/>
            <person name="Jogler C."/>
        </authorList>
    </citation>
    <scope>NUCLEOTIDE SEQUENCE [LARGE SCALE GENOMIC DNA]</scope>
    <source>
        <strain evidence="3 4">HG66A1</strain>
    </source>
</reference>
<dbReference type="Proteomes" id="UP000320421">
    <property type="component" value="Chromosome"/>
</dbReference>
<organism evidence="3 4">
    <name type="scientific">Gimesia chilikensis</name>
    <dbReference type="NCBI Taxonomy" id="2605989"/>
    <lineage>
        <taxon>Bacteria</taxon>
        <taxon>Pseudomonadati</taxon>
        <taxon>Planctomycetota</taxon>
        <taxon>Planctomycetia</taxon>
        <taxon>Planctomycetales</taxon>
        <taxon>Planctomycetaceae</taxon>
        <taxon>Gimesia</taxon>
    </lineage>
</organism>